<feature type="transmembrane region" description="Helical" evidence="6">
    <location>
        <begin position="142"/>
        <end position="164"/>
    </location>
</feature>
<dbReference type="Pfam" id="PF07690">
    <property type="entry name" value="MFS_1"/>
    <property type="match status" value="1"/>
</dbReference>
<evidence type="ECO:0000256" key="3">
    <source>
        <dbReference type="ARBA" id="ARBA00022692"/>
    </source>
</evidence>
<dbReference type="PANTHER" id="PTHR43124">
    <property type="entry name" value="PURINE EFFLUX PUMP PBUE"/>
    <property type="match status" value="1"/>
</dbReference>
<feature type="transmembrane region" description="Helical" evidence="6">
    <location>
        <begin position="375"/>
        <end position="393"/>
    </location>
</feature>
<keyword evidence="3 6" id="KW-0812">Transmembrane</keyword>
<dbReference type="Proteomes" id="UP000198748">
    <property type="component" value="Unassembled WGS sequence"/>
</dbReference>
<dbReference type="GO" id="GO:0022857">
    <property type="term" value="F:transmembrane transporter activity"/>
    <property type="evidence" value="ECO:0007669"/>
    <property type="project" value="InterPro"/>
</dbReference>
<dbReference type="InterPro" id="IPR011701">
    <property type="entry name" value="MFS"/>
</dbReference>
<evidence type="ECO:0000256" key="6">
    <source>
        <dbReference type="SAM" id="Phobius"/>
    </source>
</evidence>
<evidence type="ECO:0000259" key="7">
    <source>
        <dbReference type="PROSITE" id="PS50850"/>
    </source>
</evidence>
<feature type="transmembrane region" description="Helical" evidence="6">
    <location>
        <begin position="288"/>
        <end position="303"/>
    </location>
</feature>
<feature type="transmembrane region" description="Helical" evidence="6">
    <location>
        <begin position="84"/>
        <end position="103"/>
    </location>
</feature>
<keyword evidence="2" id="KW-1003">Cell membrane</keyword>
<dbReference type="PANTHER" id="PTHR43124:SF3">
    <property type="entry name" value="CHLORAMPHENICOL EFFLUX PUMP RV0191"/>
    <property type="match status" value="1"/>
</dbReference>
<dbReference type="CDD" id="cd17324">
    <property type="entry name" value="MFS_NepI_like"/>
    <property type="match status" value="1"/>
</dbReference>
<sequence>MTELRVGDRDTGKTNMLPVYIISLATFIIFFQGFMVAPLLPMLSDHFHTSVRHVSFIEPAYLLGYGVFTLVYAPMSEKYGRFKIIALSMLLFIVLTAGTAAVNNIDHMIALRLLTGMGAAGVAPTTISWISDTHPYEQRGHALGIFFGCMAGGAAFGSSIGAVLSSLVGWRYLFIGVSAVGFAILITIIKLKIWLFGNQRMIVAERRNVLSSFREILSKARAKRTYAYVLLNGMFHSGIFAWLGYYLHLNYGLSEMQIGLALLGYGIPGLMLGPSLGKLADRYGRNKIIPIGILISAIAVLVLSQVPSLIASCLLVTFLSFGFDLSHPLFAAIVTTFSANKGAATGLFAFFLFLGYGLGSLVLSLIVSVGLNTAFQYYGICALIGSIISFFIFRDER</sequence>
<evidence type="ECO:0000256" key="2">
    <source>
        <dbReference type="ARBA" id="ARBA00022475"/>
    </source>
</evidence>
<organism evidence="8 9">
    <name type="scientific">Dyadobacter soli</name>
    <dbReference type="NCBI Taxonomy" id="659014"/>
    <lineage>
        <taxon>Bacteria</taxon>
        <taxon>Pseudomonadati</taxon>
        <taxon>Bacteroidota</taxon>
        <taxon>Cytophagia</taxon>
        <taxon>Cytophagales</taxon>
        <taxon>Spirosomataceae</taxon>
        <taxon>Dyadobacter</taxon>
    </lineage>
</organism>
<dbReference type="InterPro" id="IPR050189">
    <property type="entry name" value="MFS_Efflux_Transporters"/>
</dbReference>
<feature type="transmembrane region" description="Helical" evidence="6">
    <location>
        <begin position="226"/>
        <end position="246"/>
    </location>
</feature>
<dbReference type="SUPFAM" id="SSF103473">
    <property type="entry name" value="MFS general substrate transporter"/>
    <property type="match status" value="1"/>
</dbReference>
<protein>
    <submittedName>
        <fullName evidence="8">Predicted arabinose efflux permease, MFS family</fullName>
    </submittedName>
</protein>
<dbReference type="InterPro" id="IPR020846">
    <property type="entry name" value="MFS_dom"/>
</dbReference>
<comment type="subcellular location">
    <subcellularLocation>
        <location evidence="1">Cell membrane</location>
        <topology evidence="1">Multi-pass membrane protein</topology>
    </subcellularLocation>
</comment>
<evidence type="ECO:0000256" key="4">
    <source>
        <dbReference type="ARBA" id="ARBA00022989"/>
    </source>
</evidence>
<feature type="transmembrane region" description="Helical" evidence="6">
    <location>
        <begin position="53"/>
        <end position="72"/>
    </location>
</feature>
<feature type="transmembrane region" description="Helical" evidence="6">
    <location>
        <begin position="258"/>
        <end position="276"/>
    </location>
</feature>
<keyword evidence="5 6" id="KW-0472">Membrane</keyword>
<dbReference type="STRING" id="659014.SAMN04487996_116110"/>
<dbReference type="Gene3D" id="1.20.1250.20">
    <property type="entry name" value="MFS general substrate transporter like domains"/>
    <property type="match status" value="2"/>
</dbReference>
<gene>
    <name evidence="8" type="ORF">SAMN04487996_116110</name>
</gene>
<feature type="transmembrane region" description="Helical" evidence="6">
    <location>
        <begin position="109"/>
        <end position="130"/>
    </location>
</feature>
<feature type="transmembrane region" description="Helical" evidence="6">
    <location>
        <begin position="346"/>
        <end position="369"/>
    </location>
</feature>
<dbReference type="OrthoDB" id="9800416at2"/>
<dbReference type="PROSITE" id="PS50850">
    <property type="entry name" value="MFS"/>
    <property type="match status" value="1"/>
</dbReference>
<proteinExistence type="predicted"/>
<keyword evidence="4 6" id="KW-1133">Transmembrane helix</keyword>
<evidence type="ECO:0000256" key="5">
    <source>
        <dbReference type="ARBA" id="ARBA00023136"/>
    </source>
</evidence>
<evidence type="ECO:0000256" key="1">
    <source>
        <dbReference type="ARBA" id="ARBA00004651"/>
    </source>
</evidence>
<feature type="transmembrane region" description="Helical" evidence="6">
    <location>
        <begin position="20"/>
        <end position="41"/>
    </location>
</feature>
<name>A0A1G7SHL2_9BACT</name>
<evidence type="ECO:0000313" key="8">
    <source>
        <dbReference type="EMBL" id="SDG22483.1"/>
    </source>
</evidence>
<dbReference type="AlphaFoldDB" id="A0A1G7SHL2"/>
<dbReference type="InterPro" id="IPR036259">
    <property type="entry name" value="MFS_trans_sf"/>
</dbReference>
<evidence type="ECO:0000313" key="9">
    <source>
        <dbReference type="Proteomes" id="UP000198748"/>
    </source>
</evidence>
<feature type="transmembrane region" description="Helical" evidence="6">
    <location>
        <begin position="170"/>
        <end position="191"/>
    </location>
</feature>
<reference evidence="9" key="1">
    <citation type="submission" date="2016-10" db="EMBL/GenBank/DDBJ databases">
        <authorList>
            <person name="Varghese N."/>
            <person name="Submissions S."/>
        </authorList>
    </citation>
    <scope>NUCLEOTIDE SEQUENCE [LARGE SCALE GENOMIC DNA]</scope>
    <source>
        <strain evidence="9">DSM 25329</strain>
    </source>
</reference>
<keyword evidence="9" id="KW-1185">Reference proteome</keyword>
<feature type="domain" description="Major facilitator superfamily (MFS) profile" evidence="7">
    <location>
        <begin position="18"/>
        <end position="397"/>
    </location>
</feature>
<dbReference type="RefSeq" id="WP_090155662.1">
    <property type="nucleotide sequence ID" value="NZ_FNAN01000016.1"/>
</dbReference>
<feature type="transmembrane region" description="Helical" evidence="6">
    <location>
        <begin position="309"/>
        <end position="334"/>
    </location>
</feature>
<accession>A0A1G7SHL2</accession>
<dbReference type="GO" id="GO:0005886">
    <property type="term" value="C:plasma membrane"/>
    <property type="evidence" value="ECO:0007669"/>
    <property type="project" value="UniProtKB-SubCell"/>
</dbReference>
<dbReference type="EMBL" id="FNAN01000016">
    <property type="protein sequence ID" value="SDG22483.1"/>
    <property type="molecule type" value="Genomic_DNA"/>
</dbReference>